<evidence type="ECO:0000256" key="5">
    <source>
        <dbReference type="ARBA" id="ARBA00022989"/>
    </source>
</evidence>
<dbReference type="SUPFAM" id="SSF161098">
    <property type="entry name" value="MetI-like"/>
    <property type="match status" value="1"/>
</dbReference>
<dbReference type="InterPro" id="IPR000515">
    <property type="entry name" value="MetI-like"/>
</dbReference>
<evidence type="ECO:0000256" key="7">
    <source>
        <dbReference type="RuleBase" id="RU363032"/>
    </source>
</evidence>
<keyword evidence="10" id="KW-1185">Reference proteome</keyword>
<dbReference type="PANTHER" id="PTHR30193:SF37">
    <property type="entry name" value="INNER MEMBRANE ABC TRANSPORTER PERMEASE PROTEIN YCJO"/>
    <property type="match status" value="1"/>
</dbReference>
<dbReference type="Proteomes" id="UP000603865">
    <property type="component" value="Unassembled WGS sequence"/>
</dbReference>
<evidence type="ECO:0000313" key="9">
    <source>
        <dbReference type="EMBL" id="GGR20358.1"/>
    </source>
</evidence>
<dbReference type="InterPro" id="IPR035906">
    <property type="entry name" value="MetI-like_sf"/>
</dbReference>
<dbReference type="GO" id="GO:0005886">
    <property type="term" value="C:plasma membrane"/>
    <property type="evidence" value="ECO:0007669"/>
    <property type="project" value="UniProtKB-SubCell"/>
</dbReference>
<feature type="transmembrane region" description="Helical" evidence="7">
    <location>
        <begin position="262"/>
        <end position="281"/>
    </location>
</feature>
<evidence type="ECO:0000256" key="4">
    <source>
        <dbReference type="ARBA" id="ARBA00022692"/>
    </source>
</evidence>
<dbReference type="PANTHER" id="PTHR30193">
    <property type="entry name" value="ABC TRANSPORTER PERMEASE PROTEIN"/>
    <property type="match status" value="1"/>
</dbReference>
<keyword evidence="2 7" id="KW-0813">Transport</keyword>
<accession>A0A918FA72</accession>
<dbReference type="RefSeq" id="WP_189091888.1">
    <property type="nucleotide sequence ID" value="NZ_BMQL01000024.1"/>
</dbReference>
<keyword evidence="5 7" id="KW-1133">Transmembrane helix</keyword>
<feature type="transmembrane region" description="Helical" evidence="7">
    <location>
        <begin position="106"/>
        <end position="126"/>
    </location>
</feature>
<evidence type="ECO:0000256" key="6">
    <source>
        <dbReference type="ARBA" id="ARBA00023136"/>
    </source>
</evidence>
<dbReference type="CDD" id="cd06261">
    <property type="entry name" value="TM_PBP2"/>
    <property type="match status" value="1"/>
</dbReference>
<dbReference type="PROSITE" id="PS50928">
    <property type="entry name" value="ABC_TM1"/>
    <property type="match status" value="1"/>
</dbReference>
<dbReference type="Gene3D" id="1.10.3720.10">
    <property type="entry name" value="MetI-like"/>
    <property type="match status" value="1"/>
</dbReference>
<keyword evidence="4 7" id="KW-0812">Transmembrane</keyword>
<dbReference type="InterPro" id="IPR051393">
    <property type="entry name" value="ABC_transporter_permease"/>
</dbReference>
<gene>
    <name evidence="9" type="ORF">GCM10008957_35990</name>
</gene>
<comment type="similarity">
    <text evidence="7">Belongs to the binding-protein-dependent transport system permease family.</text>
</comment>
<reference evidence="9" key="2">
    <citation type="submission" date="2020-09" db="EMBL/GenBank/DDBJ databases">
        <authorList>
            <person name="Sun Q."/>
            <person name="Ohkuma M."/>
        </authorList>
    </citation>
    <scope>NUCLEOTIDE SEQUENCE</scope>
    <source>
        <strain evidence="9">JCM 31311</strain>
    </source>
</reference>
<feature type="domain" description="ABC transmembrane type-1" evidence="8">
    <location>
        <begin position="69"/>
        <end position="281"/>
    </location>
</feature>
<proteinExistence type="inferred from homology"/>
<dbReference type="GO" id="GO:0055085">
    <property type="term" value="P:transmembrane transport"/>
    <property type="evidence" value="ECO:0007669"/>
    <property type="project" value="InterPro"/>
</dbReference>
<organism evidence="9 10">
    <name type="scientific">Deinococcus ruber</name>
    <dbReference type="NCBI Taxonomy" id="1848197"/>
    <lineage>
        <taxon>Bacteria</taxon>
        <taxon>Thermotogati</taxon>
        <taxon>Deinococcota</taxon>
        <taxon>Deinococci</taxon>
        <taxon>Deinococcales</taxon>
        <taxon>Deinococcaceae</taxon>
        <taxon>Deinococcus</taxon>
    </lineage>
</organism>
<evidence type="ECO:0000256" key="2">
    <source>
        <dbReference type="ARBA" id="ARBA00022448"/>
    </source>
</evidence>
<comment type="subcellular location">
    <subcellularLocation>
        <location evidence="1 7">Cell membrane</location>
        <topology evidence="1 7">Multi-pass membrane protein</topology>
    </subcellularLocation>
</comment>
<evidence type="ECO:0000313" key="10">
    <source>
        <dbReference type="Proteomes" id="UP000603865"/>
    </source>
</evidence>
<protein>
    <submittedName>
        <fullName evidence="9">Sugar ABC transporter permease</fullName>
    </submittedName>
</protein>
<feature type="transmembrane region" description="Helical" evidence="7">
    <location>
        <begin position="203"/>
        <end position="222"/>
    </location>
</feature>
<evidence type="ECO:0000256" key="1">
    <source>
        <dbReference type="ARBA" id="ARBA00004651"/>
    </source>
</evidence>
<reference evidence="9" key="1">
    <citation type="journal article" date="2014" name="Int. J. Syst. Evol. Microbiol.">
        <title>Complete genome sequence of Corynebacterium casei LMG S-19264T (=DSM 44701T), isolated from a smear-ripened cheese.</title>
        <authorList>
            <consortium name="US DOE Joint Genome Institute (JGI-PGF)"/>
            <person name="Walter F."/>
            <person name="Albersmeier A."/>
            <person name="Kalinowski J."/>
            <person name="Ruckert C."/>
        </authorList>
    </citation>
    <scope>NUCLEOTIDE SEQUENCE</scope>
    <source>
        <strain evidence="9">JCM 31311</strain>
    </source>
</reference>
<sequence>MYERGFKRSATLALFLGPAVIGAAIFLIGPILASLVLAFSHWDLLTPATFAGLSNFRTMLNDSEFWAALRHTLTFIVGYVPPVMVLGFLLAVALNSRIPGRGLLRAVYFLPVVTSWVAVGLVWKWLLNPEYGLINSMLARIGVQGPPWLFDPSFAMAAVILTSLWKDVGFVMTILIAGLQGIPPEYREAAAIDGASPFQVQRFLTLPLLMPAIFFALTISLINSFQVFDQVYVMTAGGPAGSTTVLIQQIVKNAFSYSQMGYAAAMSWVLFLLVFATSFVISRLRGRWAA</sequence>
<keyword evidence="6 7" id="KW-0472">Membrane</keyword>
<evidence type="ECO:0000259" key="8">
    <source>
        <dbReference type="PROSITE" id="PS50928"/>
    </source>
</evidence>
<feature type="transmembrane region" description="Helical" evidence="7">
    <location>
        <begin position="73"/>
        <end position="94"/>
    </location>
</feature>
<feature type="transmembrane region" description="Helical" evidence="7">
    <location>
        <begin position="154"/>
        <end position="182"/>
    </location>
</feature>
<keyword evidence="3" id="KW-1003">Cell membrane</keyword>
<dbReference type="AlphaFoldDB" id="A0A918FA72"/>
<feature type="transmembrane region" description="Helical" evidence="7">
    <location>
        <begin position="12"/>
        <end position="39"/>
    </location>
</feature>
<comment type="caution">
    <text evidence="9">The sequence shown here is derived from an EMBL/GenBank/DDBJ whole genome shotgun (WGS) entry which is preliminary data.</text>
</comment>
<dbReference type="Pfam" id="PF00528">
    <property type="entry name" value="BPD_transp_1"/>
    <property type="match status" value="1"/>
</dbReference>
<dbReference type="EMBL" id="BMQL01000024">
    <property type="protein sequence ID" value="GGR20358.1"/>
    <property type="molecule type" value="Genomic_DNA"/>
</dbReference>
<evidence type="ECO:0000256" key="3">
    <source>
        <dbReference type="ARBA" id="ARBA00022475"/>
    </source>
</evidence>
<name>A0A918FA72_9DEIO</name>